<keyword evidence="4 7" id="KW-0812">Transmembrane</keyword>
<feature type="transmembrane region" description="Helical" evidence="7">
    <location>
        <begin position="193"/>
        <end position="213"/>
    </location>
</feature>
<evidence type="ECO:0000256" key="1">
    <source>
        <dbReference type="ARBA" id="ARBA00004651"/>
    </source>
</evidence>
<comment type="subcellular location">
    <subcellularLocation>
        <location evidence="1 7">Cell membrane</location>
        <topology evidence="1 7">Multi-pass membrane protein</topology>
    </subcellularLocation>
</comment>
<dbReference type="NCBIfam" id="TIGR00765">
    <property type="entry name" value="yihY_not_rbn"/>
    <property type="match status" value="1"/>
</dbReference>
<dbReference type="Proteomes" id="UP001621714">
    <property type="component" value="Unassembled WGS sequence"/>
</dbReference>
<evidence type="ECO:0000256" key="3">
    <source>
        <dbReference type="ARBA" id="ARBA00022519"/>
    </source>
</evidence>
<dbReference type="InterPro" id="IPR023679">
    <property type="entry name" value="UPF0761_bac"/>
</dbReference>
<dbReference type="HAMAP" id="MF_00672">
    <property type="entry name" value="UPF0761"/>
    <property type="match status" value="1"/>
</dbReference>
<comment type="caution">
    <text evidence="8">The sequence shown here is derived from an EMBL/GenBank/DDBJ whole genome shotgun (WGS) entry which is preliminary data.</text>
</comment>
<protein>
    <recommendedName>
        <fullName evidence="7">UPF0761 membrane protein V6U78_07435</fullName>
    </recommendedName>
</protein>
<organism evidence="8 9">
    <name type="scientific">Marinospirillum alkalitolerans</name>
    <dbReference type="NCBI Taxonomy" id="3123374"/>
    <lineage>
        <taxon>Bacteria</taxon>
        <taxon>Pseudomonadati</taxon>
        <taxon>Pseudomonadota</taxon>
        <taxon>Gammaproteobacteria</taxon>
        <taxon>Oceanospirillales</taxon>
        <taxon>Oceanospirillaceae</taxon>
        <taxon>Marinospirillum</taxon>
    </lineage>
</organism>
<keyword evidence="6 7" id="KW-0472">Membrane</keyword>
<feature type="transmembrane region" description="Helical" evidence="7">
    <location>
        <begin position="111"/>
        <end position="130"/>
    </location>
</feature>
<keyword evidence="5 7" id="KW-1133">Transmembrane helix</keyword>
<accession>A0ABW8PYE9</accession>
<evidence type="ECO:0000313" key="9">
    <source>
        <dbReference type="Proteomes" id="UP001621714"/>
    </source>
</evidence>
<dbReference type="PANTHER" id="PTHR30213:SF0">
    <property type="entry name" value="UPF0761 MEMBRANE PROTEIN YIHY"/>
    <property type="match status" value="1"/>
</dbReference>
<dbReference type="Pfam" id="PF03631">
    <property type="entry name" value="Virul_fac_BrkB"/>
    <property type="match status" value="1"/>
</dbReference>
<sequence>MMRRLWAKIQQQEWVRRPWQMLEGAFLLPLRQIVGRFIQDEGPRNAAALTYTSLFAVVPLLTVIYSMLAALPAFRGVGEELQEMLFDHFVPATGAVMQDYMGSFADQARQLTLVGVAVLILTAGMMIVNIEKAFNGIWRVEKPRRGVQAFLLYWTVLTLGPLLLGAGMVLSSYLASMPLLEQLTGAVGGRATVLGYLPFVFSMTAFTLLYWAVPHCRVRLRDAALGGLAMALLFEIAKKVFTWFVTHFPSYELVYGAFAAVPVFLLWVYVSWLLILLCAQWVAYRGLPQASEQQGHYPPAITQLLILKGVWEAFDQGVGVKDVPLRREAGDPPLLIWQETMQALQSQHWVVFDEEHQEWLPGQNLMCITLDAWLQSLPWSLPPRDQWPPALASWSLLNHQMAELEAYRQQLFARPLPEYWQQATAQQENKI</sequence>
<dbReference type="RefSeq" id="WP_405338995.1">
    <property type="nucleotide sequence ID" value="NZ_JBANFI010000004.1"/>
</dbReference>
<feature type="transmembrane region" description="Helical" evidence="7">
    <location>
        <begin position="54"/>
        <end position="74"/>
    </location>
</feature>
<feature type="transmembrane region" description="Helical" evidence="7">
    <location>
        <begin position="225"/>
        <end position="245"/>
    </location>
</feature>
<keyword evidence="2 7" id="KW-1003">Cell membrane</keyword>
<evidence type="ECO:0000256" key="2">
    <source>
        <dbReference type="ARBA" id="ARBA00022475"/>
    </source>
</evidence>
<evidence type="ECO:0000256" key="6">
    <source>
        <dbReference type="ARBA" id="ARBA00023136"/>
    </source>
</evidence>
<feature type="transmembrane region" description="Helical" evidence="7">
    <location>
        <begin position="257"/>
        <end position="284"/>
    </location>
</feature>
<dbReference type="InterPro" id="IPR017039">
    <property type="entry name" value="Virul_fac_BrkB"/>
</dbReference>
<keyword evidence="3" id="KW-0997">Cell inner membrane</keyword>
<dbReference type="EMBL" id="JBANFI010000004">
    <property type="protein sequence ID" value="MFK7160864.1"/>
    <property type="molecule type" value="Genomic_DNA"/>
</dbReference>
<feature type="transmembrane region" description="Helical" evidence="7">
    <location>
        <begin position="151"/>
        <end position="173"/>
    </location>
</feature>
<reference evidence="8 9" key="1">
    <citation type="submission" date="2024-02" db="EMBL/GenBank/DDBJ databases">
        <title>Marinospirillum sp. MEB 164 isolated from Lonar lake sediment.</title>
        <authorList>
            <person name="Joshi A."/>
            <person name="Thite S."/>
        </authorList>
    </citation>
    <scope>NUCLEOTIDE SEQUENCE [LARGE SCALE GENOMIC DNA]</scope>
    <source>
        <strain evidence="8 9">MEB164</strain>
    </source>
</reference>
<proteinExistence type="inferred from homology"/>
<evidence type="ECO:0000313" key="8">
    <source>
        <dbReference type="EMBL" id="MFK7160864.1"/>
    </source>
</evidence>
<name>A0ABW8PYE9_9GAMM</name>
<evidence type="ECO:0000256" key="5">
    <source>
        <dbReference type="ARBA" id="ARBA00022989"/>
    </source>
</evidence>
<comment type="similarity">
    <text evidence="7">Belongs to the UPF0761 family.</text>
</comment>
<dbReference type="PANTHER" id="PTHR30213">
    <property type="entry name" value="INNER MEMBRANE PROTEIN YHJD"/>
    <property type="match status" value="1"/>
</dbReference>
<evidence type="ECO:0000256" key="7">
    <source>
        <dbReference type="HAMAP-Rule" id="MF_00672"/>
    </source>
</evidence>
<evidence type="ECO:0000256" key="4">
    <source>
        <dbReference type="ARBA" id="ARBA00022692"/>
    </source>
</evidence>
<gene>
    <name evidence="8" type="ORF">V6U78_07435</name>
</gene>
<keyword evidence="9" id="KW-1185">Reference proteome</keyword>